<protein>
    <recommendedName>
        <fullName evidence="3">HEAT repeat domain-containing protein</fullName>
    </recommendedName>
</protein>
<dbReference type="EMBL" id="CP030073">
    <property type="protein sequence ID" value="AWW35582.1"/>
    <property type="molecule type" value="Genomic_DNA"/>
</dbReference>
<dbReference type="Pfam" id="PF13646">
    <property type="entry name" value="HEAT_2"/>
    <property type="match status" value="1"/>
</dbReference>
<sequence length="305" mass="33238">MARPLLMQDGGDAIAHRVKNMAGTDRAENEAERAALRDVLSELDACLARDAERGSGRRRRCGLLVEQLRTTAAAFLQPELEHRLARHVDADDSFARDRIAHVLAGACGEAALPALLRARETDRNDDGDTMELDVLGLFEAWPETSLRLVLGCTDSDEPRTRRVGLWGLSILDFGGTRHFELIAGAAYDPDPQVRADVMSTLGSIFGSGDPQRARAILIAGTSDAAPEVRRAAVGALSSVRDEMVTDILVVRAGDQDRWVRYWAAWALARRPAPEARAALERLTADEDAVVRDAAREVLALPVKFA</sequence>
<gene>
    <name evidence="1" type="ORF">DN051_01980</name>
</gene>
<name>A0A2Z4IRH2_9ACTN</name>
<dbReference type="Proteomes" id="UP000249616">
    <property type="component" value="Chromosome"/>
</dbReference>
<accession>A0A2Z4IRH2</accession>
<keyword evidence="2" id="KW-1185">Reference proteome</keyword>
<dbReference type="KEGG" id="scad:DN051_01980"/>
<proteinExistence type="predicted"/>
<evidence type="ECO:0008006" key="3">
    <source>
        <dbReference type="Google" id="ProtNLM"/>
    </source>
</evidence>
<dbReference type="InterPro" id="IPR016024">
    <property type="entry name" value="ARM-type_fold"/>
</dbReference>
<dbReference type="AlphaFoldDB" id="A0A2Z4IRH2"/>
<dbReference type="Gene3D" id="1.25.10.10">
    <property type="entry name" value="Leucine-rich Repeat Variant"/>
    <property type="match status" value="1"/>
</dbReference>
<dbReference type="SMART" id="SM00567">
    <property type="entry name" value="EZ_HEAT"/>
    <property type="match status" value="3"/>
</dbReference>
<dbReference type="SUPFAM" id="SSF48371">
    <property type="entry name" value="ARM repeat"/>
    <property type="match status" value="1"/>
</dbReference>
<dbReference type="InterPro" id="IPR004155">
    <property type="entry name" value="PBS_lyase_HEAT"/>
</dbReference>
<organism evidence="1 2">
    <name type="scientific">Streptomyces cadmiisoli</name>
    <dbReference type="NCBI Taxonomy" id="2184053"/>
    <lineage>
        <taxon>Bacteria</taxon>
        <taxon>Bacillati</taxon>
        <taxon>Actinomycetota</taxon>
        <taxon>Actinomycetes</taxon>
        <taxon>Kitasatosporales</taxon>
        <taxon>Streptomycetaceae</taxon>
        <taxon>Streptomyces</taxon>
        <taxon>Streptomyces aurantiacus group</taxon>
    </lineage>
</organism>
<reference evidence="1 2" key="1">
    <citation type="journal article" date="2019" name="Int. J. Syst. Evol. Microbiol.">
        <title>Streptomyces cadmiisoli sp. nov., a novel actinomycete isolated from cadmium-contaminated soil.</title>
        <authorList>
            <person name="Li K."/>
            <person name="Tang X."/>
            <person name="Zhao J."/>
            <person name="Guo Y."/>
            <person name="Tang Y."/>
            <person name="Gao J."/>
        </authorList>
    </citation>
    <scope>NUCLEOTIDE SEQUENCE [LARGE SCALE GENOMIC DNA]</scope>
    <source>
        <strain evidence="1 2">ZFG47</strain>
    </source>
</reference>
<dbReference type="InterPro" id="IPR011989">
    <property type="entry name" value="ARM-like"/>
</dbReference>
<evidence type="ECO:0000313" key="2">
    <source>
        <dbReference type="Proteomes" id="UP000249616"/>
    </source>
</evidence>
<evidence type="ECO:0000313" key="1">
    <source>
        <dbReference type="EMBL" id="AWW35582.1"/>
    </source>
</evidence>